<dbReference type="RefSeq" id="WP_160823474.1">
    <property type="nucleotide sequence ID" value="NZ_JBHSXE010000001.1"/>
</dbReference>
<protein>
    <submittedName>
        <fullName evidence="2">Uncharacterized protein</fullName>
    </submittedName>
</protein>
<gene>
    <name evidence="2" type="ORF">ACFQKB_19590</name>
</gene>
<proteinExistence type="predicted"/>
<accession>A0ABW2CL30</accession>
<name>A0ABW2CL30_9ACTN</name>
<dbReference type="Proteomes" id="UP001596380">
    <property type="component" value="Unassembled WGS sequence"/>
</dbReference>
<evidence type="ECO:0000313" key="2">
    <source>
        <dbReference type="EMBL" id="MFC6881965.1"/>
    </source>
</evidence>
<evidence type="ECO:0000256" key="1">
    <source>
        <dbReference type="SAM" id="MobiDB-lite"/>
    </source>
</evidence>
<evidence type="ECO:0000313" key="3">
    <source>
        <dbReference type="Proteomes" id="UP001596380"/>
    </source>
</evidence>
<keyword evidence="3" id="KW-1185">Reference proteome</keyword>
<reference evidence="3" key="1">
    <citation type="journal article" date="2019" name="Int. J. Syst. Evol. Microbiol.">
        <title>The Global Catalogue of Microorganisms (GCM) 10K type strain sequencing project: providing services to taxonomists for standard genome sequencing and annotation.</title>
        <authorList>
            <consortium name="The Broad Institute Genomics Platform"/>
            <consortium name="The Broad Institute Genome Sequencing Center for Infectious Disease"/>
            <person name="Wu L."/>
            <person name="Ma J."/>
        </authorList>
    </citation>
    <scope>NUCLEOTIDE SEQUENCE [LARGE SCALE GENOMIC DNA]</scope>
    <source>
        <strain evidence="3">JCM 3369</strain>
    </source>
</reference>
<dbReference type="EMBL" id="JBHSXS010000010">
    <property type="protein sequence ID" value="MFC6881965.1"/>
    <property type="molecule type" value="Genomic_DNA"/>
</dbReference>
<comment type="caution">
    <text evidence="2">The sequence shown here is derived from an EMBL/GenBank/DDBJ whole genome shotgun (WGS) entry which is preliminary data.</text>
</comment>
<sequence length="119" mass="13198">MKFAQCMRENGINVPDPGSGADPKTMRLGKEGTDRKKLEAAMEKCQGYLQAGGKMPDLKDPKMRDQYTKLAQCMRENGVNMPDPGPDGRLRLPEVEAGGRDKAMKAREKCKRFVPGEGR</sequence>
<organism evidence="2 3">
    <name type="scientific">Actinomadura yumaensis</name>
    <dbReference type="NCBI Taxonomy" id="111807"/>
    <lineage>
        <taxon>Bacteria</taxon>
        <taxon>Bacillati</taxon>
        <taxon>Actinomycetota</taxon>
        <taxon>Actinomycetes</taxon>
        <taxon>Streptosporangiales</taxon>
        <taxon>Thermomonosporaceae</taxon>
        <taxon>Actinomadura</taxon>
    </lineage>
</organism>
<feature type="region of interest" description="Disordered" evidence="1">
    <location>
        <begin position="1"/>
        <end position="28"/>
    </location>
</feature>